<evidence type="ECO:0000313" key="2">
    <source>
        <dbReference type="EMBL" id="GLI53646.1"/>
    </source>
</evidence>
<dbReference type="GO" id="GO:0051607">
    <property type="term" value="P:defense response to virus"/>
    <property type="evidence" value="ECO:0007669"/>
    <property type="project" value="UniProtKB-KW"/>
</dbReference>
<comment type="caution">
    <text evidence="2">The sequence shown here is derived from an EMBL/GenBank/DDBJ whole genome shotgun (WGS) entry which is preliminary data.</text>
</comment>
<reference evidence="2" key="1">
    <citation type="submission" date="2022-12" db="EMBL/GenBank/DDBJ databases">
        <title>Reference genome sequencing for broad-spectrum identification of bacterial and archaeal isolates by mass spectrometry.</title>
        <authorList>
            <person name="Sekiguchi Y."/>
            <person name="Tourlousse D.M."/>
        </authorList>
    </citation>
    <scope>NUCLEOTIDE SEQUENCE</scope>
    <source>
        <strain evidence="2">TSL-P1</strain>
    </source>
</reference>
<keyword evidence="3" id="KW-1185">Reference proteome</keyword>
<keyword evidence="1" id="KW-0051">Antiviral defense</keyword>
<evidence type="ECO:0000313" key="3">
    <source>
        <dbReference type="Proteomes" id="UP001144297"/>
    </source>
</evidence>
<evidence type="ECO:0000256" key="1">
    <source>
        <dbReference type="ARBA" id="ARBA00023118"/>
    </source>
</evidence>
<dbReference type="AlphaFoldDB" id="A0A9W6GH09"/>
<dbReference type="Gene3D" id="3.30.70.3120">
    <property type="match status" value="1"/>
</dbReference>
<dbReference type="InterPro" id="IPR021124">
    <property type="entry name" value="CRISPR-assoc_prot_Cas5"/>
</dbReference>
<dbReference type="InterPro" id="IPR053725">
    <property type="entry name" value="CRISPR_Cas5_sf"/>
</dbReference>
<dbReference type="Proteomes" id="UP001144297">
    <property type="component" value="Unassembled WGS sequence"/>
</dbReference>
<dbReference type="Pfam" id="PF09704">
    <property type="entry name" value="Cas_Cas5d"/>
    <property type="match status" value="1"/>
</dbReference>
<dbReference type="NCBIfam" id="TIGR02593">
    <property type="entry name" value="CRISPR_cas5"/>
    <property type="match status" value="1"/>
</dbReference>
<protein>
    <submittedName>
        <fullName evidence="2">CRISPR-associated protein Cas5</fullName>
    </submittedName>
</protein>
<organism evidence="2 3">
    <name type="scientific">Thermodesulfovibrio yellowstonii</name>
    <dbReference type="NCBI Taxonomy" id="28262"/>
    <lineage>
        <taxon>Bacteria</taxon>
        <taxon>Pseudomonadati</taxon>
        <taxon>Nitrospirota</taxon>
        <taxon>Thermodesulfovibrionia</taxon>
        <taxon>Thermodesulfovibrionales</taxon>
        <taxon>Thermodesulfovibrionaceae</taxon>
        <taxon>Thermodesulfovibrio</taxon>
    </lineage>
</organism>
<sequence length="257" mass="29726">MKALVFHIRLNSLYSIRIPFTWQSALTYPVPPPSAVIGMLANALQRYKNDRHPLQYLEKIENELIWAGSKLLSPCIIKSYTTSAIVKWDDTMPWKFTNAIGRQFAYAQQIQIATIFKDESIVNEIVKALKISPLTCGDSESPITIEDEVFIKNVYEIDKETITTGYPLPFSKDTKIKDGNGRVYLMHERCKKRHISLYLRTYLIPIVEIQGICHPSTIKIERTNEKFFKIDEIDFVVAYDSSSESRLEKKTNKKRKK</sequence>
<accession>A0A9W6GH09</accession>
<name>A0A9W6GH09_9BACT</name>
<dbReference type="CDD" id="cd09693">
    <property type="entry name" value="Cas5_I"/>
    <property type="match status" value="1"/>
</dbReference>
<dbReference type="EMBL" id="BSDX01000001">
    <property type="protein sequence ID" value="GLI53646.1"/>
    <property type="molecule type" value="Genomic_DNA"/>
</dbReference>
<dbReference type="GO" id="GO:0043571">
    <property type="term" value="P:maintenance of CRISPR repeat elements"/>
    <property type="evidence" value="ECO:0007669"/>
    <property type="project" value="InterPro"/>
</dbReference>
<proteinExistence type="predicted"/>
<dbReference type="InterPro" id="IPR013422">
    <property type="entry name" value="CRISPR-assoc_prot_Cas5_N"/>
</dbReference>
<gene>
    <name evidence="2" type="primary">cas5_1</name>
    <name evidence="2" type="ORF">TISLANDTSLP1_13390</name>
</gene>